<evidence type="ECO:0000256" key="6">
    <source>
        <dbReference type="ARBA" id="ARBA00022989"/>
    </source>
</evidence>
<feature type="topological domain" description="Extracellular" evidence="9">
    <location>
        <begin position="33"/>
        <end position="309"/>
    </location>
</feature>
<sequence length="309" mass="35271">MRSENKKKKRTWLRVTGILVLLILIGTGVYGYTVYKSLTNAVDTMHEPIERKKSEKRTEQITLEKKEPFSVLMLGVDEREGDRGRSDSMIVLTVNPNQNSVKMLSIPRDTRTEIIGKGYDDKINHAYAFGGVEMSMNTVENFLDIPIDYYMQINMEGFKDIVDAVGGVTVNNDLDFTYEGVHFPKGQLTLNGEKALKFSRMRYEDPRGDFGRQLRQREVIQGVLKKGASLSSLTNYDEIFTALGNNIKTNMKFNEMVDIQKNYRAAAKSVEQMSIKGSGTKIDKVYYLVVPDEEKQRVQNELKTHLEIN</sequence>
<dbReference type="InterPro" id="IPR050922">
    <property type="entry name" value="LytR/CpsA/Psr_CW_biosynth"/>
</dbReference>
<dbReference type="NCBIfam" id="NF006897">
    <property type="entry name" value="PRK09379.1"/>
    <property type="match status" value="1"/>
</dbReference>
<evidence type="ECO:0000256" key="3">
    <source>
        <dbReference type="ARBA" id="ARBA00022679"/>
    </source>
</evidence>
<name>A0A0M0G9Z1_SPOGL</name>
<dbReference type="Gene3D" id="3.40.630.190">
    <property type="entry name" value="LCP protein"/>
    <property type="match status" value="1"/>
</dbReference>
<evidence type="ECO:0000256" key="5">
    <source>
        <dbReference type="ARBA" id="ARBA00022968"/>
    </source>
</evidence>
<dbReference type="Proteomes" id="UP000037109">
    <property type="component" value="Unassembled WGS sequence"/>
</dbReference>
<keyword evidence="3 9" id="KW-0808">Transferase</keyword>
<dbReference type="HAMAP" id="MF_01140">
    <property type="entry name" value="TagU_transferase"/>
    <property type="match status" value="1"/>
</dbReference>
<dbReference type="NCBIfam" id="TIGR00350">
    <property type="entry name" value="lytR_cpsA_psr"/>
    <property type="match status" value="1"/>
</dbReference>
<keyword evidence="8 9" id="KW-0961">Cell wall biogenesis/degradation</keyword>
<evidence type="ECO:0000256" key="4">
    <source>
        <dbReference type="ARBA" id="ARBA00022692"/>
    </source>
</evidence>
<dbReference type="Pfam" id="PF03816">
    <property type="entry name" value="LytR_cpsA_psr"/>
    <property type="match status" value="1"/>
</dbReference>
<comment type="caution">
    <text evidence="11">The sequence shown here is derived from an EMBL/GenBank/DDBJ whole genome shotgun (WGS) entry which is preliminary data.</text>
</comment>
<keyword evidence="6 9" id="KW-1133">Transmembrane helix</keyword>
<keyword evidence="7 9" id="KW-0472">Membrane</keyword>
<dbReference type="PATRIC" id="fig|1459.3.peg.1060"/>
<feature type="topological domain" description="Cytoplasmic" evidence="9">
    <location>
        <begin position="1"/>
        <end position="11"/>
    </location>
</feature>
<dbReference type="GO" id="GO:0005886">
    <property type="term" value="C:plasma membrane"/>
    <property type="evidence" value="ECO:0007669"/>
    <property type="project" value="UniProtKB-SubCell"/>
</dbReference>
<dbReference type="STRING" id="1459.AF332_05080"/>
<keyword evidence="4 9" id="KW-0812">Transmembrane</keyword>
<evidence type="ECO:0000259" key="10">
    <source>
        <dbReference type="Pfam" id="PF03816"/>
    </source>
</evidence>
<evidence type="ECO:0000256" key="8">
    <source>
        <dbReference type="ARBA" id="ARBA00023316"/>
    </source>
</evidence>
<evidence type="ECO:0000256" key="1">
    <source>
        <dbReference type="ARBA" id="ARBA00006068"/>
    </source>
</evidence>
<dbReference type="GO" id="GO:0016780">
    <property type="term" value="F:phosphotransferase activity, for other substituted phosphate groups"/>
    <property type="evidence" value="ECO:0007669"/>
    <property type="project" value="UniProtKB-UniRule"/>
</dbReference>
<dbReference type="RefSeq" id="WP_053433615.1">
    <property type="nucleotide sequence ID" value="NZ_LGUF01000007.1"/>
</dbReference>
<keyword evidence="12" id="KW-1185">Reference proteome</keyword>
<evidence type="ECO:0000256" key="9">
    <source>
        <dbReference type="HAMAP-Rule" id="MF_01140"/>
    </source>
</evidence>
<organism evidence="11 12">
    <name type="scientific">Sporosarcina globispora</name>
    <name type="common">Bacillus globisporus</name>
    <dbReference type="NCBI Taxonomy" id="1459"/>
    <lineage>
        <taxon>Bacteria</taxon>
        <taxon>Bacillati</taxon>
        <taxon>Bacillota</taxon>
        <taxon>Bacilli</taxon>
        <taxon>Bacillales</taxon>
        <taxon>Caryophanaceae</taxon>
        <taxon>Sporosarcina</taxon>
    </lineage>
</organism>
<comment type="similarity">
    <text evidence="1 9">Belongs to the LytR/CpsA/Psr (LCP) family.</text>
</comment>
<evidence type="ECO:0000313" key="12">
    <source>
        <dbReference type="Proteomes" id="UP000037109"/>
    </source>
</evidence>
<dbReference type="AlphaFoldDB" id="A0A0M0G9Z1"/>
<evidence type="ECO:0000256" key="7">
    <source>
        <dbReference type="ARBA" id="ARBA00023136"/>
    </source>
</evidence>
<keyword evidence="5 9" id="KW-0735">Signal-anchor</keyword>
<dbReference type="PANTHER" id="PTHR33392:SF6">
    <property type="entry name" value="POLYISOPRENYL-TEICHOIC ACID--PEPTIDOGLYCAN TEICHOIC ACID TRANSFERASE TAGU"/>
    <property type="match status" value="1"/>
</dbReference>
<gene>
    <name evidence="9" type="primary">tagU</name>
    <name evidence="11" type="ORF">AF332_05080</name>
</gene>
<reference evidence="12" key="1">
    <citation type="submission" date="2015-07" db="EMBL/GenBank/DDBJ databases">
        <title>Fjat-10036 dsm4.</title>
        <authorList>
            <person name="Liu B."/>
            <person name="Wang J."/>
            <person name="Zhu Y."/>
            <person name="Liu G."/>
            <person name="Chen Q."/>
            <person name="Chen Z."/>
            <person name="Lan J."/>
            <person name="Che J."/>
            <person name="Ge C."/>
            <person name="Shi H."/>
            <person name="Pan Z."/>
            <person name="Liu X."/>
        </authorList>
    </citation>
    <scope>NUCLEOTIDE SEQUENCE [LARGE SCALE GENOMIC DNA]</scope>
    <source>
        <strain evidence="12">DSM 4</strain>
    </source>
</reference>
<proteinExistence type="inferred from homology"/>
<dbReference type="InterPro" id="IPR023734">
    <property type="entry name" value="TagU"/>
</dbReference>
<dbReference type="PANTHER" id="PTHR33392">
    <property type="entry name" value="POLYISOPRENYL-TEICHOIC ACID--PEPTIDOGLYCAN TEICHOIC ACID TRANSFERASE TAGU"/>
    <property type="match status" value="1"/>
</dbReference>
<evidence type="ECO:0000313" key="11">
    <source>
        <dbReference type="EMBL" id="KON86256.1"/>
    </source>
</evidence>
<dbReference type="EMBL" id="LGUF01000007">
    <property type="protein sequence ID" value="KON86256.1"/>
    <property type="molecule type" value="Genomic_DNA"/>
</dbReference>
<dbReference type="EC" id="2.7.8.-" evidence="9"/>
<keyword evidence="2 9" id="KW-1003">Cell membrane</keyword>
<protein>
    <recommendedName>
        <fullName evidence="9">Polyisoprenyl-teichoic acid--peptidoglycan teichoic acid transferase TagU</fullName>
        <ecNumber evidence="9">2.7.8.-</ecNumber>
    </recommendedName>
</protein>
<comment type="subcellular location">
    <subcellularLocation>
        <location evidence="9">Cell membrane</location>
        <topology evidence="9">Single-pass type II membrane protein</topology>
    </subcellularLocation>
</comment>
<comment type="function">
    <text evidence="9">May catalyze the final step in cell wall teichoic acid biosynthesis, the transfer of the anionic cell wall polymers (APs) from their lipid-linked precursor to the cell wall peptidoglycan (PG).</text>
</comment>
<accession>A0A0M0G9Z1</accession>
<dbReference type="GO" id="GO:0070726">
    <property type="term" value="P:cell wall assembly"/>
    <property type="evidence" value="ECO:0007669"/>
    <property type="project" value="UniProtKB-UniRule"/>
</dbReference>
<dbReference type="InterPro" id="IPR004474">
    <property type="entry name" value="LytR_CpsA_psr"/>
</dbReference>
<feature type="domain" description="Cell envelope-related transcriptional attenuator" evidence="10">
    <location>
        <begin position="85"/>
        <end position="227"/>
    </location>
</feature>
<evidence type="ECO:0000256" key="2">
    <source>
        <dbReference type="ARBA" id="ARBA00022475"/>
    </source>
</evidence>
<dbReference type="OrthoDB" id="27330at2"/>
<comment type="pathway">
    <text evidence="9">Cell wall biogenesis.</text>
</comment>